<accession>A0A8C7E3W3</accession>
<evidence type="ECO:0000256" key="1">
    <source>
        <dbReference type="ARBA" id="ARBA00004123"/>
    </source>
</evidence>
<name>A0A8C7E3W3_NAJNA</name>
<keyword evidence="5" id="KW-0804">Transcription</keyword>
<dbReference type="OrthoDB" id="6159439at2759"/>
<dbReference type="AlphaFoldDB" id="A0A8C7E3W3"/>
<evidence type="ECO:0000256" key="2">
    <source>
        <dbReference type="ARBA" id="ARBA00006317"/>
    </source>
</evidence>
<reference evidence="6" key="1">
    <citation type="submission" date="2025-08" db="UniProtKB">
        <authorList>
            <consortium name="Ensembl"/>
        </authorList>
    </citation>
    <scope>IDENTIFICATION</scope>
</reference>
<evidence type="ECO:0000256" key="5">
    <source>
        <dbReference type="ARBA" id="ARBA00023163"/>
    </source>
</evidence>
<dbReference type="GO" id="GO:0000981">
    <property type="term" value="F:DNA-binding transcription factor activity, RNA polymerase II-specific"/>
    <property type="evidence" value="ECO:0007669"/>
    <property type="project" value="TreeGrafter"/>
</dbReference>
<evidence type="ECO:0000313" key="6">
    <source>
        <dbReference type="Ensembl" id="ENSNNAP00000021749.1"/>
    </source>
</evidence>
<dbReference type="PANTHER" id="PTHR45874:SF1">
    <property type="entry name" value="HOMEOBOX PROTEIN HOX-A10"/>
    <property type="match status" value="1"/>
</dbReference>
<evidence type="ECO:0000313" key="7">
    <source>
        <dbReference type="Proteomes" id="UP000694559"/>
    </source>
</evidence>
<reference evidence="6" key="2">
    <citation type="submission" date="2025-09" db="UniProtKB">
        <authorList>
            <consortium name="Ensembl"/>
        </authorList>
    </citation>
    <scope>IDENTIFICATION</scope>
</reference>
<evidence type="ECO:0008006" key="8">
    <source>
        <dbReference type="Google" id="ProtNLM"/>
    </source>
</evidence>
<comment type="subcellular location">
    <subcellularLocation>
        <location evidence="1">Nucleus</location>
    </subcellularLocation>
</comment>
<dbReference type="GO" id="GO:0000978">
    <property type="term" value="F:RNA polymerase II cis-regulatory region sequence-specific DNA binding"/>
    <property type="evidence" value="ECO:0007669"/>
    <property type="project" value="TreeGrafter"/>
</dbReference>
<protein>
    <recommendedName>
        <fullName evidence="8">HOXA10</fullName>
    </recommendedName>
</protein>
<comment type="similarity">
    <text evidence="2">Belongs to the Abd-B homeobox family.</text>
</comment>
<proteinExistence type="inferred from homology"/>
<dbReference type="GeneTree" id="ENSGT00940000163268"/>
<dbReference type="Ensembl" id="ENSNNAT00000022804.1">
    <property type="protein sequence ID" value="ENSNNAP00000021749.1"/>
    <property type="gene ID" value="ENSNNAG00000014386.1"/>
</dbReference>
<organism evidence="6 7">
    <name type="scientific">Naja naja</name>
    <name type="common">Indian cobra</name>
    <dbReference type="NCBI Taxonomy" id="35670"/>
    <lineage>
        <taxon>Eukaryota</taxon>
        <taxon>Metazoa</taxon>
        <taxon>Chordata</taxon>
        <taxon>Craniata</taxon>
        <taxon>Vertebrata</taxon>
        <taxon>Euteleostomi</taxon>
        <taxon>Lepidosauria</taxon>
        <taxon>Squamata</taxon>
        <taxon>Bifurcata</taxon>
        <taxon>Unidentata</taxon>
        <taxon>Episquamata</taxon>
        <taxon>Toxicofera</taxon>
        <taxon>Serpentes</taxon>
        <taxon>Colubroidea</taxon>
        <taxon>Elapidae</taxon>
        <taxon>Elapinae</taxon>
        <taxon>Naja</taxon>
    </lineage>
</organism>
<dbReference type="OMA" id="SSQAYMS"/>
<dbReference type="GO" id="GO:0005634">
    <property type="term" value="C:nucleus"/>
    <property type="evidence" value="ECO:0007669"/>
    <property type="project" value="UniProtKB-SubCell"/>
</dbReference>
<keyword evidence="3" id="KW-0217">Developmental protein</keyword>
<evidence type="ECO:0000256" key="4">
    <source>
        <dbReference type="ARBA" id="ARBA00023015"/>
    </source>
</evidence>
<dbReference type="PANTHER" id="PTHR45874">
    <property type="entry name" value="HOMEOBOX PROTEIN ABDOMINAL-B"/>
    <property type="match status" value="1"/>
</dbReference>
<dbReference type="InterPro" id="IPR046333">
    <property type="entry name" value="HXA10/ABDB-like"/>
</dbReference>
<sequence>MACSETPAANAFLVDSLISSAAGRGEGGGGGGGGGVAVGGGGRGGGGSSYYPNNGGVYLPQAPDLPYGLQSYGLFPVLSKCSEDLPPPPPPPSMVPPPHTYMSGMEVWLDPPRSCSLEEPTSPQATSYCPRQCSCRLKEPSGIKNPKGHFLPFIAKKKVCAAGIPAAMEH</sequence>
<keyword evidence="7" id="KW-1185">Reference proteome</keyword>
<keyword evidence="4" id="KW-0805">Transcription regulation</keyword>
<dbReference type="Proteomes" id="UP000694559">
    <property type="component" value="Unplaced"/>
</dbReference>
<evidence type="ECO:0000256" key="3">
    <source>
        <dbReference type="ARBA" id="ARBA00022473"/>
    </source>
</evidence>